<feature type="compositionally biased region" description="Basic and acidic residues" evidence="1">
    <location>
        <begin position="12"/>
        <end position="38"/>
    </location>
</feature>
<comment type="caution">
    <text evidence="2">The sequence shown here is derived from an EMBL/GenBank/DDBJ whole genome shotgun (WGS) entry which is preliminary data.</text>
</comment>
<dbReference type="AlphaFoldDB" id="A0A9J5ZN22"/>
<evidence type="ECO:0000313" key="3">
    <source>
        <dbReference type="Proteomes" id="UP000824120"/>
    </source>
</evidence>
<feature type="region of interest" description="Disordered" evidence="1">
    <location>
        <begin position="1"/>
        <end position="38"/>
    </location>
</feature>
<accession>A0A9J5ZN22</accession>
<feature type="compositionally biased region" description="Basic residues" evidence="1">
    <location>
        <begin position="1"/>
        <end position="11"/>
    </location>
</feature>
<gene>
    <name evidence="2" type="ORF">H5410_024776</name>
</gene>
<sequence>MTERHTGKKTRNRNEVTRSRGEERRTTASSETRARMLQDRVLPKTLTIHRVVMRFKTELLRAMHTNQHQQ</sequence>
<reference evidence="2 3" key="1">
    <citation type="submission" date="2020-09" db="EMBL/GenBank/DDBJ databases">
        <title>De no assembly of potato wild relative species, Solanum commersonii.</title>
        <authorList>
            <person name="Cho K."/>
        </authorList>
    </citation>
    <scope>NUCLEOTIDE SEQUENCE [LARGE SCALE GENOMIC DNA]</scope>
    <source>
        <strain evidence="2">LZ3.2</strain>
        <tissue evidence="2">Leaf</tissue>
    </source>
</reference>
<organism evidence="2 3">
    <name type="scientific">Solanum commersonii</name>
    <name type="common">Commerson's wild potato</name>
    <name type="synonym">Commerson's nightshade</name>
    <dbReference type="NCBI Taxonomy" id="4109"/>
    <lineage>
        <taxon>Eukaryota</taxon>
        <taxon>Viridiplantae</taxon>
        <taxon>Streptophyta</taxon>
        <taxon>Embryophyta</taxon>
        <taxon>Tracheophyta</taxon>
        <taxon>Spermatophyta</taxon>
        <taxon>Magnoliopsida</taxon>
        <taxon>eudicotyledons</taxon>
        <taxon>Gunneridae</taxon>
        <taxon>Pentapetalae</taxon>
        <taxon>asterids</taxon>
        <taxon>lamiids</taxon>
        <taxon>Solanales</taxon>
        <taxon>Solanaceae</taxon>
        <taxon>Solanoideae</taxon>
        <taxon>Solaneae</taxon>
        <taxon>Solanum</taxon>
    </lineage>
</organism>
<evidence type="ECO:0000313" key="2">
    <source>
        <dbReference type="EMBL" id="KAG5613495.1"/>
    </source>
</evidence>
<dbReference type="EMBL" id="JACXVP010000004">
    <property type="protein sequence ID" value="KAG5613495.1"/>
    <property type="molecule type" value="Genomic_DNA"/>
</dbReference>
<keyword evidence="3" id="KW-1185">Reference proteome</keyword>
<dbReference type="Proteomes" id="UP000824120">
    <property type="component" value="Chromosome 4"/>
</dbReference>
<evidence type="ECO:0000256" key="1">
    <source>
        <dbReference type="SAM" id="MobiDB-lite"/>
    </source>
</evidence>
<protein>
    <submittedName>
        <fullName evidence="2">Uncharacterized protein</fullName>
    </submittedName>
</protein>
<name>A0A9J5ZN22_SOLCO</name>
<feature type="non-terminal residue" evidence="2">
    <location>
        <position position="1"/>
    </location>
</feature>
<proteinExistence type="predicted"/>